<dbReference type="EMBL" id="CH479243">
    <property type="protein sequence ID" value="EDW37695.1"/>
    <property type="molecule type" value="Genomic_DNA"/>
</dbReference>
<dbReference type="PANTHER" id="PTHR47331">
    <property type="entry name" value="PHD-TYPE DOMAIN-CONTAINING PROTEIN"/>
    <property type="match status" value="1"/>
</dbReference>
<organism evidence="4">
    <name type="scientific">Drosophila persimilis</name>
    <name type="common">Fruit fly</name>
    <dbReference type="NCBI Taxonomy" id="7234"/>
    <lineage>
        <taxon>Eukaryota</taxon>
        <taxon>Metazoa</taxon>
        <taxon>Ecdysozoa</taxon>
        <taxon>Arthropoda</taxon>
        <taxon>Hexapoda</taxon>
        <taxon>Insecta</taxon>
        <taxon>Pterygota</taxon>
        <taxon>Neoptera</taxon>
        <taxon>Endopterygota</taxon>
        <taxon>Diptera</taxon>
        <taxon>Brachycera</taxon>
        <taxon>Muscomorpha</taxon>
        <taxon>Ephydroidea</taxon>
        <taxon>Drosophilidae</taxon>
        <taxon>Drosophila</taxon>
        <taxon>Sophophora</taxon>
    </lineage>
</organism>
<dbReference type="OMA" id="NQWLIGR"/>
<dbReference type="AlphaFoldDB" id="B4HAS0"/>
<dbReference type="Pfam" id="PF18701">
    <property type="entry name" value="DUF5641"/>
    <property type="match status" value="1"/>
</dbReference>
<dbReference type="PANTHER" id="PTHR47331:SF1">
    <property type="entry name" value="GAG-LIKE PROTEIN"/>
    <property type="match status" value="1"/>
</dbReference>
<gene>
    <name evidence="3" type="primary">Dper\GL15630</name>
    <name evidence="3" type="ORF">Dper_GL15630</name>
</gene>
<dbReference type="eggNOG" id="KOG0017">
    <property type="taxonomic scope" value="Eukaryota"/>
</dbReference>
<dbReference type="HOGENOM" id="CLU_000526_2_3_1"/>
<dbReference type="Proteomes" id="UP000008744">
    <property type="component" value="Unassembled WGS sequence"/>
</dbReference>
<dbReference type="PhylomeDB" id="B4HAS0"/>
<dbReference type="STRING" id="7234.B4HAS0"/>
<evidence type="ECO:0000313" key="4">
    <source>
        <dbReference type="Proteomes" id="UP000008744"/>
    </source>
</evidence>
<dbReference type="OrthoDB" id="8061911at2759"/>
<reference evidence="3 4" key="1">
    <citation type="journal article" date="2007" name="Nature">
        <title>Evolution of genes and genomes on the Drosophila phylogeny.</title>
        <authorList>
            <consortium name="Drosophila 12 Genomes Consortium"/>
            <person name="Clark A.G."/>
            <person name="Eisen M.B."/>
            <person name="Smith D.R."/>
            <person name="Bergman C.M."/>
            <person name="Oliver B."/>
            <person name="Markow T.A."/>
            <person name="Kaufman T.C."/>
            <person name="Kellis M."/>
            <person name="Gelbart W."/>
            <person name="Iyer V.N."/>
            <person name="Pollard D.A."/>
            <person name="Sackton T.B."/>
            <person name="Larracuente A.M."/>
            <person name="Singh N.D."/>
            <person name="Abad J.P."/>
            <person name="Abt D.N."/>
            <person name="Adryan B."/>
            <person name="Aguade M."/>
            <person name="Akashi H."/>
            <person name="Anderson W.W."/>
            <person name="Aquadro C.F."/>
            <person name="Ardell D.H."/>
            <person name="Arguello R."/>
            <person name="Artieri C.G."/>
            <person name="Barbash D.A."/>
            <person name="Barker D."/>
            <person name="Barsanti P."/>
            <person name="Batterham P."/>
            <person name="Batzoglou S."/>
            <person name="Begun D."/>
            <person name="Bhutkar A."/>
            <person name="Blanco E."/>
            <person name="Bosak S.A."/>
            <person name="Bradley R.K."/>
            <person name="Brand A.D."/>
            <person name="Brent M.R."/>
            <person name="Brooks A.N."/>
            <person name="Brown R.H."/>
            <person name="Butlin R.K."/>
            <person name="Caggese C."/>
            <person name="Calvi B.R."/>
            <person name="Bernardo de Carvalho A."/>
            <person name="Caspi A."/>
            <person name="Castrezana S."/>
            <person name="Celniker S.E."/>
            <person name="Chang J.L."/>
            <person name="Chapple C."/>
            <person name="Chatterji S."/>
            <person name="Chinwalla A."/>
            <person name="Civetta A."/>
            <person name="Clifton S.W."/>
            <person name="Comeron J.M."/>
            <person name="Costello J.C."/>
            <person name="Coyne J.A."/>
            <person name="Daub J."/>
            <person name="David R.G."/>
            <person name="Delcher A.L."/>
            <person name="Delehaunty K."/>
            <person name="Do C.B."/>
            <person name="Ebling H."/>
            <person name="Edwards K."/>
            <person name="Eickbush T."/>
            <person name="Evans J.D."/>
            <person name="Filipski A."/>
            <person name="Findeiss S."/>
            <person name="Freyhult E."/>
            <person name="Fulton L."/>
            <person name="Fulton R."/>
            <person name="Garcia A.C."/>
            <person name="Gardiner A."/>
            <person name="Garfield D.A."/>
            <person name="Garvin B.E."/>
            <person name="Gibson G."/>
            <person name="Gilbert D."/>
            <person name="Gnerre S."/>
            <person name="Godfrey J."/>
            <person name="Good R."/>
            <person name="Gotea V."/>
            <person name="Gravely B."/>
            <person name="Greenberg A.J."/>
            <person name="Griffiths-Jones S."/>
            <person name="Gross S."/>
            <person name="Guigo R."/>
            <person name="Gustafson E.A."/>
            <person name="Haerty W."/>
            <person name="Hahn M.W."/>
            <person name="Halligan D.L."/>
            <person name="Halpern A.L."/>
            <person name="Halter G.M."/>
            <person name="Han M.V."/>
            <person name="Heger A."/>
            <person name="Hillier L."/>
            <person name="Hinrichs A.S."/>
            <person name="Holmes I."/>
            <person name="Hoskins R.A."/>
            <person name="Hubisz M.J."/>
            <person name="Hultmark D."/>
            <person name="Huntley M.A."/>
            <person name="Jaffe D.B."/>
            <person name="Jagadeeshan S."/>
            <person name="Jeck W.R."/>
            <person name="Johnson J."/>
            <person name="Jones C.D."/>
            <person name="Jordan W.C."/>
            <person name="Karpen G.H."/>
            <person name="Kataoka E."/>
            <person name="Keightley P.D."/>
            <person name="Kheradpour P."/>
            <person name="Kirkness E.F."/>
            <person name="Koerich L.B."/>
            <person name="Kristiansen K."/>
            <person name="Kudrna D."/>
            <person name="Kulathinal R.J."/>
            <person name="Kumar S."/>
            <person name="Kwok R."/>
            <person name="Lander E."/>
            <person name="Langley C.H."/>
            <person name="Lapoint R."/>
            <person name="Lazzaro B.P."/>
            <person name="Lee S.J."/>
            <person name="Levesque L."/>
            <person name="Li R."/>
            <person name="Lin C.F."/>
            <person name="Lin M.F."/>
            <person name="Lindblad-Toh K."/>
            <person name="Llopart A."/>
            <person name="Long M."/>
            <person name="Low L."/>
            <person name="Lozovsky E."/>
            <person name="Lu J."/>
            <person name="Luo M."/>
            <person name="Machado C.A."/>
            <person name="Makalowski W."/>
            <person name="Marzo M."/>
            <person name="Matsuda M."/>
            <person name="Matzkin L."/>
            <person name="McAllister B."/>
            <person name="McBride C.S."/>
            <person name="McKernan B."/>
            <person name="McKernan K."/>
            <person name="Mendez-Lago M."/>
            <person name="Minx P."/>
            <person name="Mollenhauer M.U."/>
            <person name="Montooth K."/>
            <person name="Mount S.M."/>
            <person name="Mu X."/>
            <person name="Myers E."/>
            <person name="Negre B."/>
            <person name="Newfeld S."/>
            <person name="Nielsen R."/>
            <person name="Noor M.A."/>
            <person name="O'Grady P."/>
            <person name="Pachter L."/>
            <person name="Papaceit M."/>
            <person name="Parisi M.J."/>
            <person name="Parisi M."/>
            <person name="Parts L."/>
            <person name="Pedersen J.S."/>
            <person name="Pesole G."/>
            <person name="Phillippy A.M."/>
            <person name="Ponting C.P."/>
            <person name="Pop M."/>
            <person name="Porcelli D."/>
            <person name="Powell J.R."/>
            <person name="Prohaska S."/>
            <person name="Pruitt K."/>
            <person name="Puig M."/>
            <person name="Quesneville H."/>
            <person name="Ram K.R."/>
            <person name="Rand D."/>
            <person name="Rasmussen M.D."/>
            <person name="Reed L.K."/>
            <person name="Reenan R."/>
            <person name="Reily A."/>
            <person name="Remington K.A."/>
            <person name="Rieger T.T."/>
            <person name="Ritchie M.G."/>
            <person name="Robin C."/>
            <person name="Rogers Y.H."/>
            <person name="Rohde C."/>
            <person name="Rozas J."/>
            <person name="Rubenfield M.J."/>
            <person name="Ruiz A."/>
            <person name="Russo S."/>
            <person name="Salzberg S.L."/>
            <person name="Sanchez-Gracia A."/>
            <person name="Saranga D.J."/>
            <person name="Sato H."/>
            <person name="Schaeffer S.W."/>
            <person name="Schatz M.C."/>
            <person name="Schlenke T."/>
            <person name="Schwartz R."/>
            <person name="Segarra C."/>
            <person name="Singh R.S."/>
            <person name="Sirot L."/>
            <person name="Sirota M."/>
            <person name="Sisneros N.B."/>
            <person name="Smith C.D."/>
            <person name="Smith T.F."/>
            <person name="Spieth J."/>
            <person name="Stage D.E."/>
            <person name="Stark A."/>
            <person name="Stephan W."/>
            <person name="Strausberg R.L."/>
            <person name="Strempel S."/>
            <person name="Sturgill D."/>
            <person name="Sutton G."/>
            <person name="Sutton G.G."/>
            <person name="Tao W."/>
            <person name="Teichmann S."/>
            <person name="Tobari Y.N."/>
            <person name="Tomimura Y."/>
            <person name="Tsolas J.M."/>
            <person name="Valente V.L."/>
            <person name="Venter E."/>
            <person name="Venter J.C."/>
            <person name="Vicario S."/>
            <person name="Vieira F.G."/>
            <person name="Vilella A.J."/>
            <person name="Villasante A."/>
            <person name="Walenz B."/>
            <person name="Wang J."/>
            <person name="Wasserman M."/>
            <person name="Watts T."/>
            <person name="Wilson D."/>
            <person name="Wilson R.K."/>
            <person name="Wing R.A."/>
            <person name="Wolfner M.F."/>
            <person name="Wong A."/>
            <person name="Wong G.K."/>
            <person name="Wu C.I."/>
            <person name="Wu G."/>
            <person name="Yamamoto D."/>
            <person name="Yang H.P."/>
            <person name="Yang S.P."/>
            <person name="Yorke J.A."/>
            <person name="Yoshida K."/>
            <person name="Zdobnov E."/>
            <person name="Zhang P."/>
            <person name="Zhang Y."/>
            <person name="Zimin A.V."/>
            <person name="Baldwin J."/>
            <person name="Abdouelleil A."/>
            <person name="Abdulkadir J."/>
            <person name="Abebe A."/>
            <person name="Abera B."/>
            <person name="Abreu J."/>
            <person name="Acer S.C."/>
            <person name="Aftuck L."/>
            <person name="Alexander A."/>
            <person name="An P."/>
            <person name="Anderson E."/>
            <person name="Anderson S."/>
            <person name="Arachi H."/>
            <person name="Azer M."/>
            <person name="Bachantsang P."/>
            <person name="Barry A."/>
            <person name="Bayul T."/>
            <person name="Berlin A."/>
            <person name="Bessette D."/>
            <person name="Bloom T."/>
            <person name="Blye J."/>
            <person name="Boguslavskiy L."/>
            <person name="Bonnet C."/>
            <person name="Boukhgalter B."/>
            <person name="Bourzgui I."/>
            <person name="Brown A."/>
            <person name="Cahill P."/>
            <person name="Channer S."/>
            <person name="Cheshatsang Y."/>
            <person name="Chuda L."/>
            <person name="Citroen M."/>
            <person name="Collymore A."/>
            <person name="Cooke P."/>
            <person name="Costello M."/>
            <person name="D'Aco K."/>
            <person name="Daza R."/>
            <person name="De Haan G."/>
            <person name="DeGray S."/>
            <person name="DeMaso C."/>
            <person name="Dhargay N."/>
            <person name="Dooley K."/>
            <person name="Dooley E."/>
            <person name="Doricent M."/>
            <person name="Dorje P."/>
            <person name="Dorjee K."/>
            <person name="Dupes A."/>
            <person name="Elong R."/>
            <person name="Falk J."/>
            <person name="Farina A."/>
            <person name="Faro S."/>
            <person name="Ferguson D."/>
            <person name="Fisher S."/>
            <person name="Foley C.D."/>
            <person name="Franke A."/>
            <person name="Friedrich D."/>
            <person name="Gadbois L."/>
            <person name="Gearin G."/>
            <person name="Gearin C.R."/>
            <person name="Giannoukos G."/>
            <person name="Goode T."/>
            <person name="Graham J."/>
            <person name="Grandbois E."/>
            <person name="Grewal S."/>
            <person name="Gyaltsen K."/>
            <person name="Hafez N."/>
            <person name="Hagos B."/>
            <person name="Hall J."/>
            <person name="Henson C."/>
            <person name="Hollinger A."/>
            <person name="Honan T."/>
            <person name="Huard M.D."/>
            <person name="Hughes L."/>
            <person name="Hurhula B."/>
            <person name="Husby M.E."/>
            <person name="Kamat A."/>
            <person name="Kanga B."/>
            <person name="Kashin S."/>
            <person name="Khazanovich D."/>
            <person name="Kisner P."/>
            <person name="Lance K."/>
            <person name="Lara M."/>
            <person name="Lee W."/>
            <person name="Lennon N."/>
            <person name="Letendre F."/>
            <person name="LeVine R."/>
            <person name="Lipovsky A."/>
            <person name="Liu X."/>
            <person name="Liu J."/>
            <person name="Liu S."/>
            <person name="Lokyitsang T."/>
            <person name="Lokyitsang Y."/>
            <person name="Lubonja R."/>
            <person name="Lui A."/>
            <person name="MacDonald P."/>
            <person name="Magnisalis V."/>
            <person name="Maru K."/>
            <person name="Matthews C."/>
            <person name="McCusker W."/>
            <person name="McDonough S."/>
            <person name="Mehta T."/>
            <person name="Meldrim J."/>
            <person name="Meneus L."/>
            <person name="Mihai O."/>
            <person name="Mihalev A."/>
            <person name="Mihova T."/>
            <person name="Mittelman R."/>
            <person name="Mlenga V."/>
            <person name="Montmayeur A."/>
            <person name="Mulrain L."/>
            <person name="Navidi A."/>
            <person name="Naylor J."/>
            <person name="Negash T."/>
            <person name="Nguyen T."/>
            <person name="Nguyen N."/>
            <person name="Nicol R."/>
            <person name="Norbu C."/>
            <person name="Norbu N."/>
            <person name="Novod N."/>
            <person name="O'Neill B."/>
            <person name="Osman S."/>
            <person name="Markiewicz E."/>
            <person name="Oyono O.L."/>
            <person name="Patti C."/>
            <person name="Phunkhang P."/>
            <person name="Pierre F."/>
            <person name="Priest M."/>
            <person name="Raghuraman S."/>
            <person name="Rege F."/>
            <person name="Reyes R."/>
            <person name="Rise C."/>
            <person name="Rogov P."/>
            <person name="Ross K."/>
            <person name="Ryan E."/>
            <person name="Settipalli S."/>
            <person name="Shea T."/>
            <person name="Sherpa N."/>
            <person name="Shi L."/>
            <person name="Shih D."/>
            <person name="Sparrow T."/>
            <person name="Spaulding J."/>
            <person name="Stalker J."/>
            <person name="Stange-Thomann N."/>
            <person name="Stavropoulos S."/>
            <person name="Stone C."/>
            <person name="Strader C."/>
            <person name="Tesfaye S."/>
            <person name="Thomson T."/>
            <person name="Thoulutsang Y."/>
            <person name="Thoulutsang D."/>
            <person name="Topham K."/>
            <person name="Topping I."/>
            <person name="Tsamla T."/>
            <person name="Vassiliev H."/>
            <person name="Vo A."/>
            <person name="Wangchuk T."/>
            <person name="Wangdi T."/>
            <person name="Weiand M."/>
            <person name="Wilkinson J."/>
            <person name="Wilson A."/>
            <person name="Yadav S."/>
            <person name="Young G."/>
            <person name="Yu Q."/>
            <person name="Zembek L."/>
            <person name="Zhong D."/>
            <person name="Zimmer A."/>
            <person name="Zwirko Z."/>
            <person name="Jaffe D.B."/>
            <person name="Alvarez P."/>
            <person name="Brockman W."/>
            <person name="Butler J."/>
            <person name="Chin C."/>
            <person name="Gnerre S."/>
            <person name="Grabherr M."/>
            <person name="Kleber M."/>
            <person name="Mauceli E."/>
            <person name="MacCallum I."/>
        </authorList>
    </citation>
    <scope>NUCLEOTIDE SEQUENCE [LARGE SCALE GENOMIC DNA]</scope>
    <source>
        <strain evidence="4">MSH-3 / Tucson 14011-0111.49</strain>
    </source>
</reference>
<feature type="domain" description="DUF5641" evidence="2">
    <location>
        <begin position="93"/>
        <end position="165"/>
    </location>
</feature>
<name>B4HAS0_DROPE</name>
<accession>B4HAS0</accession>
<evidence type="ECO:0000256" key="1">
    <source>
        <dbReference type="SAM" id="MobiDB-lite"/>
    </source>
</evidence>
<proteinExistence type="predicted"/>
<evidence type="ECO:0000313" key="3">
    <source>
        <dbReference type="EMBL" id="EDW37695.1"/>
    </source>
</evidence>
<dbReference type="InterPro" id="IPR040676">
    <property type="entry name" value="DUF5641"/>
</dbReference>
<sequence length="168" mass="18258">MSLNTSSWPQQWFEFETAPHFGGLWEAAVKSAKQISVRQIANASLTESEVPTVLAEEEAIQNSTPLSPASTDPNDGEVLTPGHLLIGQAFCSLPQSSNVHSLQRRSKCQTTEPNIEVGAMVVVHEVQTPPQRWITGEGPDGRARVAEVRTGAGFIKRPIHKLAHLTSD</sequence>
<evidence type="ECO:0000259" key="2">
    <source>
        <dbReference type="Pfam" id="PF18701"/>
    </source>
</evidence>
<feature type="compositionally biased region" description="Polar residues" evidence="1">
    <location>
        <begin position="60"/>
        <end position="73"/>
    </location>
</feature>
<keyword evidence="4" id="KW-1185">Reference proteome</keyword>
<protein>
    <submittedName>
        <fullName evidence="3">GL15630</fullName>
    </submittedName>
</protein>
<feature type="region of interest" description="Disordered" evidence="1">
    <location>
        <begin position="58"/>
        <end position="79"/>
    </location>
</feature>